<feature type="compositionally biased region" description="Polar residues" evidence="1">
    <location>
        <begin position="1"/>
        <end position="10"/>
    </location>
</feature>
<keyword evidence="3" id="KW-1185">Reference proteome</keyword>
<name>A0A3A9ZFI6_9ACTN</name>
<proteinExistence type="predicted"/>
<accession>A0A3A9ZFI6</accession>
<dbReference type="AlphaFoldDB" id="A0A3A9ZFI6"/>
<dbReference type="Pfam" id="PF14175">
    <property type="entry name" value="YaaC"/>
    <property type="match status" value="1"/>
</dbReference>
<feature type="region of interest" description="Disordered" evidence="1">
    <location>
        <begin position="1"/>
        <end position="27"/>
    </location>
</feature>
<dbReference type="Proteomes" id="UP000272474">
    <property type="component" value="Unassembled WGS sequence"/>
</dbReference>
<reference evidence="2 3" key="1">
    <citation type="journal article" date="2014" name="Int. J. Syst. Evol. Microbiol.">
        <title>Streptomyces hoynatensis sp. nov., isolated from deep marine sediment.</title>
        <authorList>
            <person name="Veyisoglu A."/>
            <person name="Sahin N."/>
        </authorList>
    </citation>
    <scope>NUCLEOTIDE SEQUENCE [LARGE SCALE GENOMIC DNA]</scope>
    <source>
        <strain evidence="2 3">KCTC 29097</strain>
    </source>
</reference>
<feature type="region of interest" description="Disordered" evidence="1">
    <location>
        <begin position="359"/>
        <end position="381"/>
    </location>
</feature>
<sequence length="381" mass="42587">MMSIQQTWRSLRSLRSDPPTPIGQDRRKRELFSASLEQSEQYFKAAEGVGHETRPVLAFYGLSQLGRAIAVATHPDRHKSPTDWQLSGHGVRVPGLSQPTVQGNIGRLAVRDQGKGSFTQLAQLLDSPSLSNPVPLAEIWDSIPEMNGYPLPSGGRYPALDLSEGADCTREDWGERGAPGVYILSGTPKNLPPLEDFLKHYPTVWPLKGLQENNYLPSPRRGLTGQIYLNPQRKYARGGFVALHGTKYRGRSFAFPALTGNSLPMHPILAWWAALYALSMLARYEPEKWAATVNVDVSKEAIPIEQLLHEALEAVPALALETMSEYSQSDQERQKSRLNKMRHYEGKEYKTFGELARTAIDKLSPKSNKGRESSRSTKRRQ</sequence>
<protein>
    <submittedName>
        <fullName evidence="2">Uncharacterized protein</fullName>
    </submittedName>
</protein>
<feature type="compositionally biased region" description="Basic and acidic residues" evidence="1">
    <location>
        <begin position="359"/>
        <end position="375"/>
    </location>
</feature>
<evidence type="ECO:0000256" key="1">
    <source>
        <dbReference type="SAM" id="MobiDB-lite"/>
    </source>
</evidence>
<dbReference type="InterPro" id="IPR026988">
    <property type="entry name" value="YaaC-like"/>
</dbReference>
<organism evidence="2 3">
    <name type="scientific">Streptomyces hoynatensis</name>
    <dbReference type="NCBI Taxonomy" id="1141874"/>
    <lineage>
        <taxon>Bacteria</taxon>
        <taxon>Bacillati</taxon>
        <taxon>Actinomycetota</taxon>
        <taxon>Actinomycetes</taxon>
        <taxon>Kitasatosporales</taxon>
        <taxon>Streptomycetaceae</taxon>
        <taxon>Streptomyces</taxon>
    </lineage>
</organism>
<dbReference type="EMBL" id="RBAL01000001">
    <property type="protein sequence ID" value="RKN46959.1"/>
    <property type="molecule type" value="Genomic_DNA"/>
</dbReference>
<evidence type="ECO:0000313" key="3">
    <source>
        <dbReference type="Proteomes" id="UP000272474"/>
    </source>
</evidence>
<gene>
    <name evidence="2" type="ORF">D7294_01830</name>
</gene>
<comment type="caution">
    <text evidence="2">The sequence shown here is derived from an EMBL/GenBank/DDBJ whole genome shotgun (WGS) entry which is preliminary data.</text>
</comment>
<evidence type="ECO:0000313" key="2">
    <source>
        <dbReference type="EMBL" id="RKN46959.1"/>
    </source>
</evidence>